<organism evidence="2 3">
    <name type="scientific">Maize bushy stunt phytoplasma</name>
    <dbReference type="NCBI Taxonomy" id="202462"/>
    <lineage>
        <taxon>Bacteria</taxon>
        <taxon>Bacillati</taxon>
        <taxon>Mycoplasmatota</taxon>
        <taxon>Mollicutes</taxon>
        <taxon>Acholeplasmatales</taxon>
        <taxon>Acholeplasmataceae</taxon>
        <taxon>Candidatus Phytoplasma</taxon>
        <taxon>16SrI (Aster yellows group)</taxon>
    </lineage>
</organism>
<dbReference type="EMBL" id="CP015149">
    <property type="protein sequence ID" value="AOF54598.1"/>
    <property type="molecule type" value="Genomic_DNA"/>
</dbReference>
<accession>A0ABN4RYV1</accession>
<keyword evidence="3" id="KW-1185">Reference proteome</keyword>
<evidence type="ECO:0000256" key="1">
    <source>
        <dbReference type="SAM" id="Phobius"/>
    </source>
</evidence>
<dbReference type="Proteomes" id="UP000224287">
    <property type="component" value="Chromosome"/>
</dbReference>
<gene>
    <name evidence="2" type="ORF">MBSPM3_v1c0580</name>
</gene>
<name>A0ABN4RYV1_9MOLU</name>
<evidence type="ECO:0000313" key="3">
    <source>
        <dbReference type="Proteomes" id="UP000224287"/>
    </source>
</evidence>
<reference evidence="2" key="1">
    <citation type="submission" date="2016-04" db="EMBL/GenBank/DDBJ databases">
        <title>Complete genome sequence of maize bushy stunt phytoplasma M3.</title>
        <authorList>
            <person name="Orlovskis Z."/>
            <person name="Canale M.C."/>
            <person name="Haryono M."/>
            <person name="Lopes J.R.S."/>
            <person name="Kuo C.-H."/>
            <person name="Hogenhout S.A."/>
        </authorList>
    </citation>
    <scope>NUCLEOTIDE SEQUENCE [LARGE SCALE GENOMIC DNA]</scope>
    <source>
        <strain evidence="2">M3</strain>
    </source>
</reference>
<sequence length="73" mass="8754">MRFLYLTIIIKKQTYVLQSINSLKKCLKETQKQEQKGKRLIEIQIFEWSRLVGSISYLFALFLFYYGINKELG</sequence>
<evidence type="ECO:0000313" key="2">
    <source>
        <dbReference type="EMBL" id="AOF54598.1"/>
    </source>
</evidence>
<keyword evidence="1" id="KW-0812">Transmembrane</keyword>
<protein>
    <submittedName>
        <fullName evidence="2">Uncharacterized protein</fullName>
    </submittedName>
</protein>
<feature type="transmembrane region" description="Helical" evidence="1">
    <location>
        <begin position="48"/>
        <end position="68"/>
    </location>
</feature>
<keyword evidence="1" id="KW-1133">Transmembrane helix</keyword>
<proteinExistence type="predicted"/>
<keyword evidence="1" id="KW-0472">Membrane</keyword>